<accession>A0A0H0XKJ2</accession>
<dbReference type="CDD" id="cd04182">
    <property type="entry name" value="GT_2_like_f"/>
    <property type="match status" value="1"/>
</dbReference>
<dbReference type="AlphaFoldDB" id="A0A0H0XKJ2"/>
<gene>
    <name evidence="3" type="ORF">AAV99_10590</name>
</gene>
<dbReference type="SUPFAM" id="SSF53448">
    <property type="entry name" value="Nucleotide-diphospho-sugar transferases"/>
    <property type="match status" value="1"/>
</dbReference>
<dbReference type="GO" id="GO:0016779">
    <property type="term" value="F:nucleotidyltransferase activity"/>
    <property type="evidence" value="ECO:0007669"/>
    <property type="project" value="UniProtKB-ARBA"/>
</dbReference>
<dbReference type="PATRIC" id="fig|874156.12.peg.2174"/>
<name>A0A0H0XKJ2_9SPHN</name>
<feature type="domain" description="MobA-like NTP transferase" evidence="2">
    <location>
        <begin position="15"/>
        <end position="160"/>
    </location>
</feature>
<dbReference type="STRING" id="874156.GCA_001021555_02318"/>
<organism evidence="3 4">
    <name type="scientific">Aurantiacibacter marinus</name>
    <dbReference type="NCBI Taxonomy" id="874156"/>
    <lineage>
        <taxon>Bacteria</taxon>
        <taxon>Pseudomonadati</taxon>
        <taxon>Pseudomonadota</taxon>
        <taxon>Alphaproteobacteria</taxon>
        <taxon>Sphingomonadales</taxon>
        <taxon>Erythrobacteraceae</taxon>
        <taxon>Aurantiacibacter</taxon>
    </lineage>
</organism>
<dbReference type="InterPro" id="IPR029044">
    <property type="entry name" value="Nucleotide-diphossugar_trans"/>
</dbReference>
<dbReference type="PANTHER" id="PTHR43777">
    <property type="entry name" value="MOLYBDENUM COFACTOR CYTIDYLYLTRANSFERASE"/>
    <property type="match status" value="1"/>
</dbReference>
<protein>
    <recommendedName>
        <fullName evidence="2">MobA-like NTP transferase domain-containing protein</fullName>
    </recommendedName>
</protein>
<comment type="caution">
    <text evidence="3">The sequence shown here is derived from an EMBL/GenBank/DDBJ whole genome shotgun (WGS) entry which is preliminary data.</text>
</comment>
<reference evidence="3 4" key="1">
    <citation type="submission" date="2015-04" db="EMBL/GenBank/DDBJ databases">
        <title>The draft genome sequence of Erythrobacter marinus HWDM-33.</title>
        <authorList>
            <person name="Zhuang L."/>
            <person name="Liu Y."/>
            <person name="Shao Z."/>
        </authorList>
    </citation>
    <scope>NUCLEOTIDE SEQUENCE [LARGE SCALE GENOMIC DNA]</scope>
    <source>
        <strain evidence="3 4">HWDM-33</strain>
    </source>
</reference>
<evidence type="ECO:0000259" key="2">
    <source>
        <dbReference type="Pfam" id="PF12804"/>
    </source>
</evidence>
<evidence type="ECO:0000313" key="3">
    <source>
        <dbReference type="EMBL" id="KLI63138.1"/>
    </source>
</evidence>
<dbReference type="Pfam" id="PF12804">
    <property type="entry name" value="NTP_transf_3"/>
    <property type="match status" value="1"/>
</dbReference>
<dbReference type="Proteomes" id="UP000053455">
    <property type="component" value="Unassembled WGS sequence"/>
</dbReference>
<keyword evidence="1" id="KW-0460">Magnesium</keyword>
<dbReference type="InterPro" id="IPR025877">
    <property type="entry name" value="MobA-like_NTP_Trfase"/>
</dbReference>
<evidence type="ECO:0000313" key="4">
    <source>
        <dbReference type="Proteomes" id="UP000053455"/>
    </source>
</evidence>
<keyword evidence="4" id="KW-1185">Reference proteome</keyword>
<dbReference type="OrthoDB" id="9779263at2"/>
<dbReference type="Gene3D" id="3.90.550.10">
    <property type="entry name" value="Spore Coat Polysaccharide Biosynthesis Protein SpsA, Chain A"/>
    <property type="match status" value="1"/>
</dbReference>
<evidence type="ECO:0000256" key="1">
    <source>
        <dbReference type="ARBA" id="ARBA00022842"/>
    </source>
</evidence>
<dbReference type="EMBL" id="LBHU01000003">
    <property type="protein sequence ID" value="KLI63138.1"/>
    <property type="molecule type" value="Genomic_DNA"/>
</dbReference>
<sequence>MSVCVPEIDSNTGIILLAAGRGRRFGRDKLQEVYGDQPLWIWAAKAAEDAGFTRRYIVRAAHSPAQLRDGWQEVINPDAHQGMGTSIAAGVKAARTCSRLVLALADMPLVEPSHLARLALGSGTIFTSYGDAKTGSPAAFPASVFSELRSLAGEAGAKTLALANVTVIEPRYHASLGDVDTAEDLAKLCP</sequence>
<proteinExistence type="predicted"/>
<dbReference type="PANTHER" id="PTHR43777:SF1">
    <property type="entry name" value="MOLYBDENUM COFACTOR CYTIDYLYLTRANSFERASE"/>
    <property type="match status" value="1"/>
</dbReference>